<comment type="subunit">
    <text evidence="12">Homomultimer. The channel is composed of 14 G4P subunits that confer a barrel-like structure. Interacts with G1P; this interaction results in a complex that spans the inner an outer host membranes.</text>
</comment>
<evidence type="ECO:0000256" key="2">
    <source>
        <dbReference type="ARBA" id="ARBA00008634"/>
    </source>
</evidence>
<dbReference type="InterPro" id="IPR050810">
    <property type="entry name" value="Bact_Secretion_Sys_Channel"/>
</dbReference>
<evidence type="ECO:0000256" key="6">
    <source>
        <dbReference type="ARBA" id="ARBA00022729"/>
    </source>
</evidence>
<evidence type="ECO:0000259" key="14">
    <source>
        <dbReference type="Pfam" id="PF00263"/>
    </source>
</evidence>
<reference evidence="17" key="3">
    <citation type="submission" date="2009-05" db="EMBL/GenBank/DDBJ databases">
        <authorList>
            <person name="Chang R.-l."/>
            <person name="Wang M.-Y."/>
            <person name="Lai S.-Y."/>
        </authorList>
    </citation>
    <scope>NUCLEOTIDE SEQUENCE</scope>
    <source>
        <strain evidence="17">F1_ancestral</strain>
    </source>
</reference>
<keyword evidence="5" id="KW-0812">Transmembrane</keyword>
<dbReference type="GeneID" id="80512489"/>
<evidence type="ECO:0000256" key="12">
    <source>
        <dbReference type="ARBA" id="ARBA00026052"/>
    </source>
</evidence>
<dbReference type="PROSITE" id="PS00875">
    <property type="entry name" value="T2SP_D"/>
    <property type="match status" value="1"/>
</dbReference>
<dbReference type="Pfam" id="PF00263">
    <property type="entry name" value="Secretin"/>
    <property type="match status" value="1"/>
</dbReference>
<sequence>MKLLNVINFVFLMFVSSSSFAQVIEMNNSPLRDFVTWYSKQTGESVIVSPDVKGTVTVYSSDVKPENLRNFFISVLRANNFDMVGSNPSIIQKYNPNNQDYIDELPSSDNQEYDDNSAPSGGFFVPQNDNVTQTFKINNVRAKDLIRVVELFVKSNTSKSSNVLSIDGSNLLVVSAPKDILDNLPQFLSTVDLPTDQILIEGLIFEVQQGDALDFSFAAGSQRGTVAGGVNTDRLTSVLSSAGGSFGIFNGDVLGLSVRALKTNSHSKILSVPRILTLSGQKGSISVGQNVPFITGRVTGESANVNNPFQTIERQNVGISMSVFPVAMAGGNIVLDITSKADSLSSSTQASDVITNQRSIATTVNLRDGQTLLLGGLTDYKNTSQDSGVPFLSKIPLIGLLFSSRSDSNEESTLYVLVKATIVRAL</sequence>
<keyword evidence="9" id="KW-1133">Transmembrane helix</keyword>
<dbReference type="PRINTS" id="PR00811">
    <property type="entry name" value="BCTERIALGSPD"/>
</dbReference>
<accession>A7BJX1</accession>
<dbReference type="InterPro" id="IPR038591">
    <property type="entry name" value="NolW-like_sf"/>
</dbReference>
<dbReference type="Gene3D" id="3.55.50.30">
    <property type="match status" value="1"/>
</dbReference>
<dbReference type="Proteomes" id="UP000008358">
    <property type="component" value="Segment"/>
</dbReference>
<comment type="subcellular location">
    <subcellularLocation>
        <location evidence="1">Host membrane</location>
        <topology evidence="1">Single-pass type I membrane protein</topology>
    </subcellularLocation>
</comment>
<evidence type="ECO:0000256" key="13">
    <source>
        <dbReference type="ARBA" id="ARBA00031598"/>
    </source>
</evidence>
<reference evidence="17 22" key="2">
    <citation type="journal article" date="2009" name="PLoS Genet.">
        <title>The fitness effects of random mutations in single-stranded DNA and RNA bacteriophages.</title>
        <authorList>
            <person name="Domingo-Calap P."/>
            <person name="Cuevas J.M."/>
            <person name="Sanjuan R."/>
        </authorList>
    </citation>
    <scope>NUCLEOTIDE SEQUENCE</scope>
    <source>
        <strain evidence="17">F1_ancestral</strain>
        <strain evidence="22">Isolate F1_ancestral</strain>
    </source>
</reference>
<evidence type="ECO:0000313" key="22">
    <source>
        <dbReference type="Proteomes" id="UP000008358"/>
    </source>
</evidence>
<dbReference type="InterPro" id="IPR049371">
    <property type="entry name" value="GspD-like_N0"/>
</dbReference>
<proteinExistence type="inferred from homology"/>
<dbReference type="RefSeq" id="YP_010775833.1">
    <property type="nucleotide sequence ID" value="NC_075025.1"/>
</dbReference>
<reference evidence="19 20" key="1">
    <citation type="submission" date="2007-07" db="EMBL/GenBank/DDBJ databases">
        <title>Nucleotide sequence of the filamentous bacteriophage f1 DNA genome.</title>
        <authorList>
            <person name="Fujita K."/>
            <person name="Ishibashi T."/>
            <person name="Suzuki K."/>
        </authorList>
    </citation>
    <scope>NUCLEOTIDE SEQUENCE [LARGE SCALE GENOMIC DNA]</scope>
    <source>
        <strain evidence="20">Isolate NBRC 20010</strain>
        <strain evidence="19">NBRC 20010</strain>
    </source>
</reference>
<reference evidence="18 21" key="4">
    <citation type="journal article" date="2011" name="Evolution">
        <title>Experimental evolution of RNA versus DNA viruses.</title>
        <authorList>
            <person name="Domingo-Calap P."/>
            <person name="Sanjuan R."/>
        </authorList>
    </citation>
    <scope>NUCLEOTIDE SEQUENCE [LARGE SCALE GENOMIC DNA]</scope>
    <source>
        <strain evidence="18">F1_3_FR</strain>
        <strain evidence="21">Isolate f1_3_FR</strain>
    </source>
</reference>
<evidence type="ECO:0000256" key="9">
    <source>
        <dbReference type="ARBA" id="ARBA00022989"/>
    </source>
</evidence>
<dbReference type="GeneID" id="80512427"/>
<evidence type="ECO:0000256" key="3">
    <source>
        <dbReference type="ARBA" id="ARBA00020690"/>
    </source>
</evidence>
<evidence type="ECO:0000256" key="4">
    <source>
        <dbReference type="ARBA" id="ARBA00022612"/>
    </source>
</evidence>
<dbReference type="Proteomes" id="UP000006917">
    <property type="component" value="Segment"/>
</dbReference>
<evidence type="ECO:0000256" key="5">
    <source>
        <dbReference type="ARBA" id="ARBA00022692"/>
    </source>
</evidence>
<dbReference type="GeneID" id="80512523"/>
<organismHost>
    <name type="scientific">Escherichia coli</name>
    <dbReference type="NCBI Taxonomy" id="562"/>
</organismHost>
<dbReference type="PANTHER" id="PTHR30332">
    <property type="entry name" value="PROBABLE GENERAL SECRETION PATHWAY PROTEIN D"/>
    <property type="match status" value="1"/>
</dbReference>
<feature type="domain" description="NolW-like" evidence="15">
    <location>
        <begin position="132"/>
        <end position="197"/>
    </location>
</feature>
<feature type="domain" description="Type II/III secretion system secretin-like" evidence="14">
    <location>
        <begin position="260"/>
        <end position="424"/>
    </location>
</feature>
<feature type="domain" description="GspD-like N0" evidence="16">
    <location>
        <begin position="25"/>
        <end position="90"/>
    </location>
</feature>
<dbReference type="SMR" id="A7BJX1"/>
<dbReference type="KEGG" id="vg:80512523"/>
<evidence type="ECO:0000259" key="16">
    <source>
        <dbReference type="Pfam" id="PF21305"/>
    </source>
</evidence>
<keyword evidence="6" id="KW-0732">Signal</keyword>
<dbReference type="KEGG" id="vg:80512489"/>
<dbReference type="EMBL" id="JF719734">
    <property type="protein sequence ID" value="AEQ25539.1"/>
    <property type="molecule type" value="Genomic_DNA"/>
</dbReference>
<comment type="similarity">
    <text evidence="2">Belongs to the inovirus G4P protein family.</text>
</comment>
<dbReference type="Gene3D" id="3.30.1370.120">
    <property type="match status" value="1"/>
</dbReference>
<evidence type="ECO:0000313" key="19">
    <source>
        <dbReference type="EMBL" id="BAF74211.1"/>
    </source>
</evidence>
<dbReference type="InterPro" id="IPR005644">
    <property type="entry name" value="NolW-like"/>
</dbReference>
<dbReference type="GO" id="GO:0033644">
    <property type="term" value="C:host cell membrane"/>
    <property type="evidence" value="ECO:0007669"/>
    <property type="project" value="UniProtKB-SubCell"/>
</dbReference>
<dbReference type="PRINTS" id="PR01032">
    <property type="entry name" value="PHAGEIV"/>
</dbReference>
<evidence type="ECO:0000256" key="8">
    <source>
        <dbReference type="ARBA" id="ARBA00022870"/>
    </source>
</evidence>
<evidence type="ECO:0000259" key="15">
    <source>
        <dbReference type="Pfam" id="PF03958"/>
    </source>
</evidence>
<keyword evidence="4" id="KW-1188">Viral release from host cell</keyword>
<dbReference type="EMBL" id="AB334720">
    <property type="protein sequence ID" value="BAF74211.1"/>
    <property type="molecule type" value="Genomic_DNA"/>
</dbReference>
<dbReference type="Pfam" id="PF03958">
    <property type="entry name" value="Secretin_N"/>
    <property type="match status" value="1"/>
</dbReference>
<dbReference type="GO" id="GO:0009306">
    <property type="term" value="P:protein secretion"/>
    <property type="evidence" value="ECO:0007669"/>
    <property type="project" value="InterPro"/>
</dbReference>
<keyword evidence="7" id="KW-1249">Viral extrusion</keyword>
<name>A7BJX1_BPF1</name>
<dbReference type="EMBL" id="GQ153919">
    <property type="protein sequence ID" value="ACY07165.1"/>
    <property type="molecule type" value="Genomic_DNA"/>
</dbReference>
<dbReference type="KEGG" id="vg:80512427"/>
<gene>
    <name evidence="19" type="primary">IV</name>
</gene>
<evidence type="ECO:0000256" key="11">
    <source>
        <dbReference type="ARBA" id="ARBA00025625"/>
    </source>
</evidence>
<dbReference type="InterPro" id="IPR004845">
    <property type="entry name" value="T2SS_GspD_CS"/>
</dbReference>
<organism evidence="20">
    <name type="scientific">Enterobacteria phage f1</name>
    <name type="common">Bacteriophage f1</name>
    <dbReference type="NCBI Taxonomy" id="10863"/>
    <lineage>
        <taxon>Viruses</taxon>
        <taxon>Monodnaviria</taxon>
        <taxon>Loebvirae</taxon>
        <taxon>Hofneiviricota</taxon>
        <taxon>Faserviricetes</taxon>
        <taxon>Tubulavirales</taxon>
        <taxon>Inoviridae</taxon>
        <taxon>Inovirus</taxon>
        <taxon>Enterobacteria phage M13</taxon>
    </lineage>
</organism>
<evidence type="ECO:0000313" key="20">
    <source>
        <dbReference type="Proteomes" id="UP000000266"/>
    </source>
</evidence>
<evidence type="ECO:0000256" key="10">
    <source>
        <dbReference type="ARBA" id="ARBA00023136"/>
    </source>
</evidence>
<keyword evidence="10" id="KW-0472">Membrane</keyword>
<dbReference type="RefSeq" id="YP_010775913.1">
    <property type="nucleotide sequence ID" value="NC_075033.1"/>
</dbReference>
<dbReference type="InterPro" id="IPR001775">
    <property type="entry name" value="GspD/PilQ"/>
</dbReference>
<evidence type="ECO:0000313" key="18">
    <source>
        <dbReference type="EMBL" id="AEQ25539.1"/>
    </source>
</evidence>
<protein>
    <recommendedName>
        <fullName evidence="3">Virion export protein</fullName>
    </recommendedName>
    <alternativeName>
        <fullName evidence="13">Gene 4 protein</fullName>
    </alternativeName>
</protein>
<dbReference type="RefSeq" id="YP_010775883.1">
    <property type="nucleotide sequence ID" value="NC_075030.1"/>
</dbReference>
<evidence type="ECO:0000256" key="1">
    <source>
        <dbReference type="ARBA" id="ARBA00004313"/>
    </source>
</evidence>
<dbReference type="Pfam" id="PF21305">
    <property type="entry name" value="type_II_gspD_N0"/>
    <property type="match status" value="1"/>
</dbReference>
<comment type="function">
    <text evidence="11">Acts in the assembly and extrusion of the bacteriophage by forming a channel across the host outer membrane. This channel is just large enough to allow a newly synthesized phage particle to pass through. Extrusion is a process of concomitant assembly and secretion and takes place at specific assembly sites where host inner and outer membranes are in close contacts.</text>
</comment>
<dbReference type="PANTHER" id="PTHR30332:SF24">
    <property type="entry name" value="SECRETIN GSPD-RELATED"/>
    <property type="match status" value="1"/>
</dbReference>
<evidence type="ECO:0000313" key="17">
    <source>
        <dbReference type="EMBL" id="ACY07165.1"/>
    </source>
</evidence>
<keyword evidence="8" id="KW-1043">Host membrane</keyword>
<evidence type="ECO:0000256" key="7">
    <source>
        <dbReference type="ARBA" id="ARBA00022760"/>
    </source>
</evidence>
<evidence type="ECO:0000313" key="21">
    <source>
        <dbReference type="Proteomes" id="UP000006917"/>
    </source>
</evidence>
<dbReference type="Proteomes" id="UP000000266">
    <property type="component" value="Segment"/>
</dbReference>
<dbReference type="GO" id="GO:0099045">
    <property type="term" value="P:viral extrusion"/>
    <property type="evidence" value="ECO:0007669"/>
    <property type="project" value="UniProtKB-KW"/>
</dbReference>
<dbReference type="InterPro" id="IPR004846">
    <property type="entry name" value="T2SS/T3SS_dom"/>
</dbReference>